<evidence type="ECO:0000313" key="4">
    <source>
        <dbReference type="Proteomes" id="UP000322084"/>
    </source>
</evidence>
<evidence type="ECO:0000313" key="2">
    <source>
        <dbReference type="EMBL" id="GEQ98308.1"/>
    </source>
</evidence>
<dbReference type="PANTHER" id="PTHR11803">
    <property type="entry name" value="2-IMINOBUTANOATE/2-IMINOPROPANOATE DEAMINASE RIDA"/>
    <property type="match status" value="1"/>
</dbReference>
<organism evidence="2 4">
    <name type="scientific">Iodidimonas gelatinilytica</name>
    <dbReference type="NCBI Taxonomy" id="1236966"/>
    <lineage>
        <taxon>Bacteria</taxon>
        <taxon>Pseudomonadati</taxon>
        <taxon>Pseudomonadota</taxon>
        <taxon>Alphaproteobacteria</taxon>
        <taxon>Iodidimonadales</taxon>
        <taxon>Iodidimonadaceae</taxon>
        <taxon>Iodidimonas</taxon>
    </lineage>
</organism>
<gene>
    <name evidence="2" type="ORF">JCM17844_19450</name>
    <name evidence="3" type="ORF">JCM17845_11600</name>
</gene>
<name>A0A5A7MTI6_9PROT</name>
<evidence type="ECO:0008006" key="6">
    <source>
        <dbReference type="Google" id="ProtNLM"/>
    </source>
</evidence>
<dbReference type="GO" id="GO:0005829">
    <property type="term" value="C:cytosol"/>
    <property type="evidence" value="ECO:0007669"/>
    <property type="project" value="TreeGrafter"/>
</dbReference>
<comment type="similarity">
    <text evidence="1">Belongs to the RutC family.</text>
</comment>
<dbReference type="Pfam" id="PF01042">
    <property type="entry name" value="Ribonuc_L-PSP"/>
    <property type="match status" value="1"/>
</dbReference>
<evidence type="ECO:0000313" key="3">
    <source>
        <dbReference type="EMBL" id="GER00537.1"/>
    </source>
</evidence>
<evidence type="ECO:0000256" key="1">
    <source>
        <dbReference type="ARBA" id="ARBA00010552"/>
    </source>
</evidence>
<accession>A0A5A7MXF5</accession>
<comment type="caution">
    <text evidence="2">The sequence shown here is derived from an EMBL/GenBank/DDBJ whole genome shotgun (WGS) entry which is preliminary data.</text>
</comment>
<dbReference type="Gene3D" id="3.30.1330.40">
    <property type="entry name" value="RutC-like"/>
    <property type="match status" value="1"/>
</dbReference>
<dbReference type="EMBL" id="BKCL01000005">
    <property type="protein sequence ID" value="GEQ98308.1"/>
    <property type="molecule type" value="Genomic_DNA"/>
</dbReference>
<dbReference type="Proteomes" id="UP000325187">
    <property type="component" value="Unassembled WGS sequence"/>
</dbReference>
<proteinExistence type="inferred from homology"/>
<dbReference type="GO" id="GO:0019239">
    <property type="term" value="F:deaminase activity"/>
    <property type="evidence" value="ECO:0007669"/>
    <property type="project" value="TreeGrafter"/>
</dbReference>
<dbReference type="CDD" id="cd00448">
    <property type="entry name" value="YjgF_YER057c_UK114_family"/>
    <property type="match status" value="1"/>
</dbReference>
<dbReference type="SUPFAM" id="SSF55298">
    <property type="entry name" value="YjgF-like"/>
    <property type="match status" value="1"/>
</dbReference>
<reference evidence="4 5" key="1">
    <citation type="submission" date="2019-09" db="EMBL/GenBank/DDBJ databases">
        <title>NBRP : Genome information of microbial organism related human and environment.</title>
        <authorList>
            <person name="Hattori M."/>
            <person name="Oshima K."/>
            <person name="Inaba H."/>
            <person name="Suda W."/>
            <person name="Sakamoto M."/>
            <person name="Iino T."/>
            <person name="Kitahara M."/>
            <person name="Oshida Y."/>
            <person name="Iida T."/>
            <person name="Kudo T."/>
            <person name="Itoh T."/>
            <person name="Ohkuma M."/>
        </authorList>
    </citation>
    <scope>NUCLEOTIDE SEQUENCE [LARGE SCALE GENOMIC DNA]</scope>
    <source>
        <strain evidence="2 4">Hi-2</strain>
        <strain evidence="3 5">Mie-1</strain>
    </source>
</reference>
<accession>A0A5A7MTI6</accession>
<protein>
    <recommendedName>
        <fullName evidence="6">RidA family protein</fullName>
    </recommendedName>
</protein>
<dbReference type="InterPro" id="IPR035959">
    <property type="entry name" value="RutC-like_sf"/>
</dbReference>
<sequence length="132" mass="14845">MDILLPDGWPRPKGYSNGLSTRGRQIFVAGQVGWDTQGRFPPDFAGQFRQILENTLAVLKAGDAAPHHIVRMTWYIVDIDGYRSSLADIGAIYRTLIGTHYPTMTAVQVAGWWSLMPFWKSKARPLCPIEKL</sequence>
<dbReference type="EMBL" id="BKCM01000005">
    <property type="protein sequence ID" value="GER00537.1"/>
    <property type="molecule type" value="Genomic_DNA"/>
</dbReference>
<dbReference type="InterPro" id="IPR006175">
    <property type="entry name" value="YjgF/YER057c/UK114"/>
</dbReference>
<dbReference type="Proteomes" id="UP000322084">
    <property type="component" value="Unassembled WGS sequence"/>
</dbReference>
<dbReference type="PANTHER" id="PTHR11803:SF58">
    <property type="entry name" value="PROTEIN HMF1-RELATED"/>
    <property type="match status" value="1"/>
</dbReference>
<keyword evidence="5" id="KW-1185">Reference proteome</keyword>
<dbReference type="AlphaFoldDB" id="A0A5A7MTI6"/>
<evidence type="ECO:0000313" key="5">
    <source>
        <dbReference type="Proteomes" id="UP000325187"/>
    </source>
</evidence>